<dbReference type="SUPFAM" id="SSF55136">
    <property type="entry name" value="Probable bacterial effector-binding domain"/>
    <property type="match status" value="1"/>
</dbReference>
<dbReference type="RefSeq" id="WP_186876685.1">
    <property type="nucleotide sequence ID" value="NZ_JACOPF010000003.1"/>
</dbReference>
<evidence type="ECO:0000259" key="1">
    <source>
        <dbReference type="Pfam" id="PF06445"/>
    </source>
</evidence>
<sequence length="213" mass="24935">MEKIDYKKVYKELYQPKKIPSLIKVPEMVFIQVEGSGDPNSSVEYKKSIEILYGLSYGIKMSKMGGTCLKGYFDYVVPPLEGLWWCQQEAFNGKNIKDKEKLNWISMIRQPEFVDEQIFEWAKGELKKKKPEIDFSKTKLVTWAEGLCCQIMHVGPYDAEAASIGRMEAYMQEQGYETDINTDRKHHEIYLGDPRKTRPDRLRTILRHPVRKK</sequence>
<gene>
    <name evidence="2" type="ORF">H8S37_14040</name>
</gene>
<accession>A0A923LKQ6</accession>
<feature type="domain" description="GyrI-like small molecule binding" evidence="1">
    <location>
        <begin position="20"/>
        <end position="210"/>
    </location>
</feature>
<dbReference type="InterPro" id="IPR011256">
    <property type="entry name" value="Reg_factor_effector_dom_sf"/>
</dbReference>
<organism evidence="2 3">
    <name type="scientific">Mediterraneibacter hominis</name>
    <dbReference type="NCBI Taxonomy" id="2763054"/>
    <lineage>
        <taxon>Bacteria</taxon>
        <taxon>Bacillati</taxon>
        <taxon>Bacillota</taxon>
        <taxon>Clostridia</taxon>
        <taxon>Lachnospirales</taxon>
        <taxon>Lachnospiraceae</taxon>
        <taxon>Mediterraneibacter</taxon>
    </lineage>
</organism>
<proteinExistence type="predicted"/>
<dbReference type="Pfam" id="PF06445">
    <property type="entry name" value="GyrI-like"/>
    <property type="match status" value="1"/>
</dbReference>
<dbReference type="InterPro" id="IPR008319">
    <property type="entry name" value="GyrI-like_CCH_Lin2189-like"/>
</dbReference>
<comment type="caution">
    <text evidence="2">The sequence shown here is derived from an EMBL/GenBank/DDBJ whole genome shotgun (WGS) entry which is preliminary data.</text>
</comment>
<dbReference type="Proteomes" id="UP000652477">
    <property type="component" value="Unassembled WGS sequence"/>
</dbReference>
<evidence type="ECO:0000313" key="3">
    <source>
        <dbReference type="Proteomes" id="UP000652477"/>
    </source>
</evidence>
<dbReference type="InterPro" id="IPR029442">
    <property type="entry name" value="GyrI-like"/>
</dbReference>
<evidence type="ECO:0000313" key="2">
    <source>
        <dbReference type="EMBL" id="MBC5690034.1"/>
    </source>
</evidence>
<dbReference type="EMBL" id="JACOPF010000003">
    <property type="protein sequence ID" value="MBC5690034.1"/>
    <property type="molecule type" value="Genomic_DNA"/>
</dbReference>
<dbReference type="AlphaFoldDB" id="A0A923LKQ6"/>
<dbReference type="Gene3D" id="3.20.80.10">
    <property type="entry name" value="Regulatory factor, effector binding domain"/>
    <property type="match status" value="1"/>
</dbReference>
<reference evidence="2" key="1">
    <citation type="submission" date="2020-08" db="EMBL/GenBank/DDBJ databases">
        <title>Genome public.</title>
        <authorList>
            <person name="Liu C."/>
            <person name="Sun Q."/>
        </authorList>
    </citation>
    <scope>NUCLEOTIDE SEQUENCE</scope>
    <source>
        <strain evidence="2">NSJ-55</strain>
    </source>
</reference>
<dbReference type="PIRSF" id="PIRSF031644">
    <property type="entry name" value="UCP031644"/>
    <property type="match status" value="1"/>
</dbReference>
<name>A0A923LKQ6_9FIRM</name>
<protein>
    <submittedName>
        <fullName evidence="2">GyrI-like domain-containing protein</fullName>
    </submittedName>
</protein>
<keyword evidence="3" id="KW-1185">Reference proteome</keyword>